<dbReference type="GO" id="GO:0016020">
    <property type="term" value="C:membrane"/>
    <property type="evidence" value="ECO:0007669"/>
    <property type="project" value="UniProtKB-SubCell"/>
</dbReference>
<dbReference type="CDD" id="cd16429">
    <property type="entry name" value="VirB10"/>
    <property type="match status" value="1"/>
</dbReference>
<evidence type="ECO:0000313" key="8">
    <source>
        <dbReference type="EMBL" id="AAM08247.1"/>
    </source>
</evidence>
<dbReference type="Gene3D" id="2.40.128.260">
    <property type="entry name" value="Type IV secretion system, VirB10/TraB/TrbI"/>
    <property type="match status" value="1"/>
</dbReference>
<feature type="region of interest" description="Disordered" evidence="6">
    <location>
        <begin position="1"/>
        <end position="22"/>
    </location>
</feature>
<keyword evidence="3 7" id="KW-0812">Transmembrane</keyword>
<dbReference type="InterPro" id="IPR005498">
    <property type="entry name" value="T4SS_VirB10/TraB/TrbI"/>
</dbReference>
<name>Q8RPD8_LEGPN</name>
<protein>
    <submittedName>
        <fullName evidence="8">Putative type IV secretion protein B10</fullName>
    </submittedName>
</protein>
<organism evidence="8">
    <name type="scientific">Legionella pneumophila</name>
    <dbReference type="NCBI Taxonomy" id="446"/>
    <lineage>
        <taxon>Bacteria</taxon>
        <taxon>Pseudomonadati</taxon>
        <taxon>Pseudomonadota</taxon>
        <taxon>Gammaproteobacteria</taxon>
        <taxon>Legionellales</taxon>
        <taxon>Legionellaceae</taxon>
        <taxon>Legionella</taxon>
    </lineage>
</organism>
<accession>Q8RPD8</accession>
<dbReference type="AlphaFoldDB" id="Q8RPD8"/>
<evidence type="ECO:0000256" key="3">
    <source>
        <dbReference type="ARBA" id="ARBA00022692"/>
    </source>
</evidence>
<evidence type="ECO:0000256" key="5">
    <source>
        <dbReference type="ARBA" id="ARBA00023136"/>
    </source>
</evidence>
<feature type="compositionally biased region" description="Basic and acidic residues" evidence="6">
    <location>
        <begin position="1"/>
        <end position="12"/>
    </location>
</feature>
<proteinExistence type="inferred from homology"/>
<dbReference type="Pfam" id="PF03743">
    <property type="entry name" value="TrbI"/>
    <property type="match status" value="1"/>
</dbReference>
<evidence type="ECO:0000256" key="2">
    <source>
        <dbReference type="ARBA" id="ARBA00010265"/>
    </source>
</evidence>
<keyword evidence="5 7" id="KW-0472">Membrane</keyword>
<feature type="transmembrane region" description="Helical" evidence="7">
    <location>
        <begin position="31"/>
        <end position="49"/>
    </location>
</feature>
<dbReference type="InterPro" id="IPR042217">
    <property type="entry name" value="T4SS_VirB10/TrbI"/>
</dbReference>
<keyword evidence="4 7" id="KW-1133">Transmembrane helix</keyword>
<evidence type="ECO:0000256" key="1">
    <source>
        <dbReference type="ARBA" id="ARBA00004167"/>
    </source>
</evidence>
<comment type="similarity">
    <text evidence="2">Belongs to the TrbI/VirB10 family.</text>
</comment>
<comment type="subcellular location">
    <subcellularLocation>
        <location evidence="1">Membrane</location>
        <topology evidence="1">Single-pass membrane protein</topology>
    </subcellularLocation>
</comment>
<reference evidence="8" key="1">
    <citation type="journal article" date="2002" name="J. Clin. Microbiol.">
        <title>Genetic and phenotypic differences between Legionella pneumophila strains.</title>
        <authorList>
            <person name="Samrakandi M.M."/>
            <person name="Cirillo S.L."/>
            <person name="Ridenour D.A."/>
            <person name="Bermudez L.E."/>
            <person name="Cirillo J.D."/>
        </authorList>
    </citation>
    <scope>NUCLEOTIDE SEQUENCE</scope>
    <source>
        <strain evidence="8">AA100</strain>
    </source>
</reference>
<dbReference type="EMBL" id="AF410854">
    <property type="protein sequence ID" value="AAM08247.1"/>
    <property type="molecule type" value="Genomic_DNA"/>
</dbReference>
<evidence type="ECO:0000256" key="4">
    <source>
        <dbReference type="ARBA" id="ARBA00022989"/>
    </source>
</evidence>
<evidence type="ECO:0000256" key="6">
    <source>
        <dbReference type="SAM" id="MobiDB-lite"/>
    </source>
</evidence>
<evidence type="ECO:0000256" key="7">
    <source>
        <dbReference type="SAM" id="Phobius"/>
    </source>
</evidence>
<gene>
    <name evidence="8" type="primary">lvhB10</name>
</gene>
<sequence length="365" mass="39359">MSMDDKKREDSLGNRTQVAKNPKHNAMKDKLLLASVVVICIVIGIGGLFPKQKANTVNEPDEKQSLSMALNQNLELIAALKEKNATAQSGYKGGDPRHPPILKAMQTQTVSKETLARMNAPSTFFNSGGNEVISQTTGGEVQASKTLTGRDGNSEFLNQQNDITSVSAKRLPHPAMTVPAGEMIPATLETAINSELAGMVRAITQGISLPWKGSRLLIPKGSTLVGQFNTAITQGQSRIFVVWNRLQMTNGVIVTLNSPGSDPIGRSGQAADYIDRHFFERFGSGALLSVLGAYTATGRVNGQDEYNSRSQYRMNIASSFQQAANQTFTARHANTPDLANQSGRLPLTYVVGSRILISTVWLGRA</sequence>